<dbReference type="Proteomes" id="UP001240236">
    <property type="component" value="Unassembled WGS sequence"/>
</dbReference>
<evidence type="ECO:0000313" key="2">
    <source>
        <dbReference type="EMBL" id="MDQ0364524.1"/>
    </source>
</evidence>
<proteinExistence type="predicted"/>
<sequence>MTYTVVAFHAHPDDETLLTGGTLARAAAEGHRVVLVTATLGEAGLASDAVRLGERRRAELEAAAAALGCARVEVLGYRDSGLSAGDDRCFAAAPVGEVAERLAGILREERADVLIGYDARGGYGHPDHVQVHRAARAAARLAGTRVLLEATVDRDVLRPVLWLSAVAGRLLPRLPLGAAATVFTPRAELTHVVDVRGYLRQKRAALRAHGSQATGGRGIRTVALLAGLPGPLFALVAGREWFVEHGARGPGDDVFGSLRGPGAG</sequence>
<gene>
    <name evidence="2" type="ORF">J2S42_001193</name>
</gene>
<dbReference type="GO" id="GO:0016137">
    <property type="term" value="P:glycoside metabolic process"/>
    <property type="evidence" value="ECO:0007669"/>
    <property type="project" value="UniProtKB-ARBA"/>
</dbReference>
<dbReference type="RefSeq" id="WP_307236002.1">
    <property type="nucleotide sequence ID" value="NZ_JAUSUZ010000001.1"/>
</dbReference>
<dbReference type="SUPFAM" id="SSF102588">
    <property type="entry name" value="LmbE-like"/>
    <property type="match status" value="1"/>
</dbReference>
<dbReference type="EMBL" id="JAUSUZ010000001">
    <property type="protein sequence ID" value="MDQ0364524.1"/>
    <property type="molecule type" value="Genomic_DNA"/>
</dbReference>
<dbReference type="PANTHER" id="PTHR12993">
    <property type="entry name" value="N-ACETYLGLUCOSAMINYL-PHOSPHATIDYLINOSITOL DE-N-ACETYLASE-RELATED"/>
    <property type="match status" value="1"/>
</dbReference>
<reference evidence="2 3" key="1">
    <citation type="submission" date="2023-07" db="EMBL/GenBank/DDBJ databases">
        <title>Sequencing the genomes of 1000 actinobacteria strains.</title>
        <authorList>
            <person name="Klenk H.-P."/>
        </authorList>
    </citation>
    <scope>NUCLEOTIDE SEQUENCE [LARGE SCALE GENOMIC DNA]</scope>
    <source>
        <strain evidence="2 3">DSM 44709</strain>
    </source>
</reference>
<name>A0AAE3VVK9_9ACTN</name>
<dbReference type="PANTHER" id="PTHR12993:SF11">
    <property type="entry name" value="N-ACETYLGLUCOSAMINYL-PHOSPHATIDYLINOSITOL DE-N-ACETYLASE"/>
    <property type="match status" value="1"/>
</dbReference>
<keyword evidence="1" id="KW-0862">Zinc</keyword>
<dbReference type="InterPro" id="IPR024078">
    <property type="entry name" value="LmbE-like_dom_sf"/>
</dbReference>
<comment type="caution">
    <text evidence="2">The sequence shown here is derived from an EMBL/GenBank/DDBJ whole genome shotgun (WGS) entry which is preliminary data.</text>
</comment>
<dbReference type="InterPro" id="IPR003737">
    <property type="entry name" value="GlcNAc_PI_deacetylase-related"/>
</dbReference>
<dbReference type="Pfam" id="PF02585">
    <property type="entry name" value="PIG-L"/>
    <property type="match status" value="1"/>
</dbReference>
<protein>
    <submittedName>
        <fullName evidence="2">LmbE family N-acetylglucosaminyl deacetylase</fullName>
    </submittedName>
</protein>
<accession>A0AAE3VVK9</accession>
<evidence type="ECO:0000313" key="3">
    <source>
        <dbReference type="Proteomes" id="UP001240236"/>
    </source>
</evidence>
<organism evidence="2 3">
    <name type="scientific">Catenuloplanes indicus</name>
    <dbReference type="NCBI Taxonomy" id="137267"/>
    <lineage>
        <taxon>Bacteria</taxon>
        <taxon>Bacillati</taxon>
        <taxon>Actinomycetota</taxon>
        <taxon>Actinomycetes</taxon>
        <taxon>Micromonosporales</taxon>
        <taxon>Micromonosporaceae</taxon>
        <taxon>Catenuloplanes</taxon>
    </lineage>
</organism>
<keyword evidence="3" id="KW-1185">Reference proteome</keyword>
<evidence type="ECO:0000256" key="1">
    <source>
        <dbReference type="ARBA" id="ARBA00022833"/>
    </source>
</evidence>
<dbReference type="AlphaFoldDB" id="A0AAE3VVK9"/>
<dbReference type="Gene3D" id="3.40.50.10320">
    <property type="entry name" value="LmbE-like"/>
    <property type="match status" value="1"/>
</dbReference>
<dbReference type="GO" id="GO:0016811">
    <property type="term" value="F:hydrolase activity, acting on carbon-nitrogen (but not peptide) bonds, in linear amides"/>
    <property type="evidence" value="ECO:0007669"/>
    <property type="project" value="TreeGrafter"/>
</dbReference>